<gene>
    <name evidence="2" type="ORF">CUU66_17365</name>
</gene>
<feature type="domain" description="N-acetyltransferase" evidence="1">
    <location>
        <begin position="6"/>
        <end position="158"/>
    </location>
</feature>
<accession>A0A2N5M2R4</accession>
<dbReference type="GO" id="GO:0016747">
    <property type="term" value="F:acyltransferase activity, transferring groups other than amino-acyl groups"/>
    <property type="evidence" value="ECO:0007669"/>
    <property type="project" value="InterPro"/>
</dbReference>
<keyword evidence="2" id="KW-0808">Transferase</keyword>
<dbReference type="Proteomes" id="UP000234748">
    <property type="component" value="Unassembled WGS sequence"/>
</dbReference>
<name>A0A2N5M2R4_9BACI</name>
<dbReference type="Pfam" id="PF00583">
    <property type="entry name" value="Acetyltransf_1"/>
    <property type="match status" value="1"/>
</dbReference>
<dbReference type="OrthoDB" id="2830399at2"/>
<proteinExistence type="predicted"/>
<dbReference type="SUPFAM" id="SSF55729">
    <property type="entry name" value="Acyl-CoA N-acyltransferases (Nat)"/>
    <property type="match status" value="1"/>
</dbReference>
<dbReference type="PROSITE" id="PS51186">
    <property type="entry name" value="GNAT"/>
    <property type="match status" value="1"/>
</dbReference>
<dbReference type="InterPro" id="IPR000182">
    <property type="entry name" value="GNAT_dom"/>
</dbReference>
<dbReference type="InterPro" id="IPR016181">
    <property type="entry name" value="Acyl_CoA_acyltransferase"/>
</dbReference>
<reference evidence="2 3" key="1">
    <citation type="submission" date="2017-11" db="EMBL/GenBank/DDBJ databases">
        <title>Comparitive Functional Genomics of Dry Heat Resistant strains isolated from the Viking Spacecraft.</title>
        <authorList>
            <person name="Seuylemezian A."/>
            <person name="Cooper K."/>
            <person name="Vaishampayan P."/>
        </authorList>
    </citation>
    <scope>NUCLEOTIDE SEQUENCE [LARGE SCALE GENOMIC DNA]</scope>
    <source>
        <strain evidence="2 3">V1-29</strain>
    </source>
</reference>
<protein>
    <submittedName>
        <fullName evidence="2">N-acetyltransferase</fullName>
    </submittedName>
</protein>
<dbReference type="Gene3D" id="3.40.630.30">
    <property type="match status" value="1"/>
</dbReference>
<keyword evidence="3" id="KW-1185">Reference proteome</keyword>
<evidence type="ECO:0000313" key="2">
    <source>
        <dbReference type="EMBL" id="PLT28666.1"/>
    </source>
</evidence>
<dbReference type="AlphaFoldDB" id="A0A2N5M2R4"/>
<sequence length="191" mass="21957">MGESIMKIKTIDTWDDELWKDASPLYLQAFGDKGAKPVKIIKKMIAQGIAELHVGYNESAAVVMALTGKLVSYRVMIIDYLAVSEKERGQGLGYHFVDYLRQRALAEGYQKLIIEAESEETPVNRQRIHFWQSCGFILTEYVHHYIWVPEPYRAMYQPIISDSREVTGEELFGYINTFHRLSFRGGGREEG</sequence>
<evidence type="ECO:0000259" key="1">
    <source>
        <dbReference type="PROSITE" id="PS51186"/>
    </source>
</evidence>
<dbReference type="EMBL" id="PGUY01000054">
    <property type="protein sequence ID" value="PLT28666.1"/>
    <property type="molecule type" value="Genomic_DNA"/>
</dbReference>
<comment type="caution">
    <text evidence="2">The sequence shown here is derived from an EMBL/GenBank/DDBJ whole genome shotgun (WGS) entry which is preliminary data.</text>
</comment>
<organism evidence="2 3">
    <name type="scientific">Peribacillus deserti</name>
    <dbReference type="NCBI Taxonomy" id="673318"/>
    <lineage>
        <taxon>Bacteria</taxon>
        <taxon>Bacillati</taxon>
        <taxon>Bacillota</taxon>
        <taxon>Bacilli</taxon>
        <taxon>Bacillales</taxon>
        <taxon>Bacillaceae</taxon>
        <taxon>Peribacillus</taxon>
    </lineage>
</organism>
<dbReference type="CDD" id="cd04301">
    <property type="entry name" value="NAT_SF"/>
    <property type="match status" value="1"/>
</dbReference>
<evidence type="ECO:0000313" key="3">
    <source>
        <dbReference type="Proteomes" id="UP000234748"/>
    </source>
</evidence>